<dbReference type="PANTHER" id="PTHR33116:SF86">
    <property type="entry name" value="REVERSE TRANSCRIPTASE DOMAIN-CONTAINING PROTEIN"/>
    <property type="match status" value="1"/>
</dbReference>
<dbReference type="EMBL" id="JBBPBM010000027">
    <property type="protein sequence ID" value="KAK8538823.1"/>
    <property type="molecule type" value="Genomic_DNA"/>
</dbReference>
<organism evidence="1 2">
    <name type="scientific">Hibiscus sabdariffa</name>
    <name type="common">roselle</name>
    <dbReference type="NCBI Taxonomy" id="183260"/>
    <lineage>
        <taxon>Eukaryota</taxon>
        <taxon>Viridiplantae</taxon>
        <taxon>Streptophyta</taxon>
        <taxon>Embryophyta</taxon>
        <taxon>Tracheophyta</taxon>
        <taxon>Spermatophyta</taxon>
        <taxon>Magnoliopsida</taxon>
        <taxon>eudicotyledons</taxon>
        <taxon>Gunneridae</taxon>
        <taxon>Pentapetalae</taxon>
        <taxon>rosids</taxon>
        <taxon>malvids</taxon>
        <taxon>Malvales</taxon>
        <taxon>Malvaceae</taxon>
        <taxon>Malvoideae</taxon>
        <taxon>Hibiscus</taxon>
    </lineage>
</organism>
<evidence type="ECO:0000313" key="2">
    <source>
        <dbReference type="Proteomes" id="UP001472677"/>
    </source>
</evidence>
<evidence type="ECO:0008006" key="3">
    <source>
        <dbReference type="Google" id="ProtNLM"/>
    </source>
</evidence>
<reference evidence="1 2" key="1">
    <citation type="journal article" date="2024" name="G3 (Bethesda)">
        <title>Genome assembly of Hibiscus sabdariffa L. provides insights into metabolisms of medicinal natural products.</title>
        <authorList>
            <person name="Kim T."/>
        </authorList>
    </citation>
    <scope>NUCLEOTIDE SEQUENCE [LARGE SCALE GENOMIC DNA]</scope>
    <source>
        <strain evidence="1">TK-2024</strain>
        <tissue evidence="1">Old leaves</tissue>
    </source>
</reference>
<proteinExistence type="predicted"/>
<protein>
    <recommendedName>
        <fullName evidence="3">Reverse transcriptase</fullName>
    </recommendedName>
</protein>
<gene>
    <name evidence="1" type="ORF">V6N12_034531</name>
</gene>
<keyword evidence="2" id="KW-1185">Reference proteome</keyword>
<sequence>MLCTEAANFFRGLYSDSGMTNGDFLYTGCFPMVAQPFLDSLASVSSMSEVWDALRSMSPLKAPGPDGLHAEFYQKHWHIVRQDIYKGSVLKSKVYFSPNTDPFVSDVVCSVLGFSHTLSLGIYLGVPVFHQRKWVADFDFILSRLCAKLNGWVANSLSMAGHCTLAKSILAAIPAFSKQTIKLSASVCAEINKIVCGFIWGFSVSTGKISLAN</sequence>
<dbReference type="PANTHER" id="PTHR33116">
    <property type="entry name" value="REVERSE TRANSCRIPTASE ZINC-BINDING DOMAIN-CONTAINING PROTEIN-RELATED-RELATED"/>
    <property type="match status" value="1"/>
</dbReference>
<evidence type="ECO:0000313" key="1">
    <source>
        <dbReference type="EMBL" id="KAK8538823.1"/>
    </source>
</evidence>
<name>A0ABR2DIJ0_9ROSI</name>
<dbReference type="Proteomes" id="UP001472677">
    <property type="component" value="Unassembled WGS sequence"/>
</dbReference>
<comment type="caution">
    <text evidence="1">The sequence shown here is derived from an EMBL/GenBank/DDBJ whole genome shotgun (WGS) entry which is preliminary data.</text>
</comment>
<accession>A0ABR2DIJ0</accession>